<organism evidence="1 2">
    <name type="scientific">Gulo gulo</name>
    <name type="common">Wolverine</name>
    <name type="synonym">Gluton</name>
    <dbReference type="NCBI Taxonomy" id="48420"/>
    <lineage>
        <taxon>Eukaryota</taxon>
        <taxon>Metazoa</taxon>
        <taxon>Chordata</taxon>
        <taxon>Craniata</taxon>
        <taxon>Vertebrata</taxon>
        <taxon>Euteleostomi</taxon>
        <taxon>Mammalia</taxon>
        <taxon>Eutheria</taxon>
        <taxon>Laurasiatheria</taxon>
        <taxon>Carnivora</taxon>
        <taxon>Caniformia</taxon>
        <taxon>Musteloidea</taxon>
        <taxon>Mustelidae</taxon>
        <taxon>Guloninae</taxon>
        <taxon>Gulo</taxon>
    </lineage>
</organism>
<gene>
    <name evidence="1" type="ORF">BN2614_LOCUS2</name>
</gene>
<protein>
    <submittedName>
        <fullName evidence="1">Uncharacterized protein</fullName>
    </submittedName>
</protein>
<proteinExistence type="predicted"/>
<dbReference type="EMBL" id="CYRY02044963">
    <property type="protein sequence ID" value="VCX40187.1"/>
    <property type="molecule type" value="Genomic_DNA"/>
</dbReference>
<evidence type="ECO:0000313" key="2">
    <source>
        <dbReference type="Proteomes" id="UP000269945"/>
    </source>
</evidence>
<name>A0A9X9M9S4_GULGU</name>
<reference evidence="1 2" key="1">
    <citation type="submission" date="2018-10" db="EMBL/GenBank/DDBJ databases">
        <authorList>
            <person name="Ekblom R."/>
            <person name="Jareborg N."/>
        </authorList>
    </citation>
    <scope>NUCLEOTIDE SEQUENCE [LARGE SCALE GENOMIC DNA]</scope>
    <source>
        <tissue evidence="1">Muscle</tissue>
    </source>
</reference>
<evidence type="ECO:0000313" key="1">
    <source>
        <dbReference type="EMBL" id="VCX40187.1"/>
    </source>
</evidence>
<keyword evidence="2" id="KW-1185">Reference proteome</keyword>
<comment type="caution">
    <text evidence="1">The sequence shown here is derived from an EMBL/GenBank/DDBJ whole genome shotgun (WGS) entry which is preliminary data.</text>
</comment>
<accession>A0A9X9M9S4</accession>
<dbReference type="AlphaFoldDB" id="A0A9X9M9S4"/>
<dbReference type="Proteomes" id="UP000269945">
    <property type="component" value="Unassembled WGS sequence"/>
</dbReference>
<feature type="non-terminal residue" evidence="1">
    <location>
        <position position="70"/>
    </location>
</feature>
<sequence>MLYHFRLIRDSYLEMALLFLHMRKPKAKLSTSPLTLKASTRRHSSIEEPMVHTFEIYSSLAWIVIRAAAQ</sequence>